<organism evidence="5 6">
    <name type="scientific">Melghiribacillus thermohalophilus</name>
    <dbReference type="NCBI Taxonomy" id="1324956"/>
    <lineage>
        <taxon>Bacteria</taxon>
        <taxon>Bacillati</taxon>
        <taxon>Bacillota</taxon>
        <taxon>Bacilli</taxon>
        <taxon>Bacillales</taxon>
        <taxon>Bacillaceae</taxon>
        <taxon>Melghiribacillus</taxon>
    </lineage>
</organism>
<dbReference type="SMART" id="SM00418">
    <property type="entry name" value="HTH_ARSR"/>
    <property type="match status" value="1"/>
</dbReference>
<dbReference type="InterPro" id="IPR036390">
    <property type="entry name" value="WH_DNA-bd_sf"/>
</dbReference>
<dbReference type="Gene3D" id="1.10.10.10">
    <property type="entry name" value="Winged helix-like DNA-binding domain superfamily/Winged helix DNA-binding domain"/>
    <property type="match status" value="1"/>
</dbReference>
<name>A0A4R3NBK3_9BACI</name>
<dbReference type="InterPro" id="IPR011991">
    <property type="entry name" value="ArsR-like_HTH"/>
</dbReference>
<proteinExistence type="predicted"/>
<sequence>MIQLSRLVSFLKALSDPNRIRMVALLKDGPLHGQALASKLHLKPPTVTHHAKKLKDAGIIVERRNKNTIYFHLNEKSLALLAHGILELGGDQMSNQIQVKDEEKLAIIKNFTTVDGKLKQIPAQQKKKIIILAYYIRGLEHGKKYQEKEINEYIQQFHEDFATIRREWVMHHFIYRQNNMYELNPKEMWPLVF</sequence>
<dbReference type="PROSITE" id="PS50987">
    <property type="entry name" value="HTH_ARSR_2"/>
    <property type="match status" value="1"/>
</dbReference>
<gene>
    <name evidence="5" type="ORF">EDD68_101363</name>
</gene>
<dbReference type="InterPro" id="IPR001845">
    <property type="entry name" value="HTH_ArsR_DNA-bd_dom"/>
</dbReference>
<reference evidence="5 6" key="1">
    <citation type="submission" date="2019-03" db="EMBL/GenBank/DDBJ databases">
        <title>Genomic Encyclopedia of Type Strains, Phase IV (KMG-IV): sequencing the most valuable type-strain genomes for metagenomic binning, comparative biology and taxonomic classification.</title>
        <authorList>
            <person name="Goeker M."/>
        </authorList>
    </citation>
    <scope>NUCLEOTIDE SEQUENCE [LARGE SCALE GENOMIC DNA]</scope>
    <source>
        <strain evidence="5 6">DSM 25894</strain>
    </source>
</reference>
<keyword evidence="6" id="KW-1185">Reference proteome</keyword>
<evidence type="ECO:0000313" key="5">
    <source>
        <dbReference type="EMBL" id="TCT26997.1"/>
    </source>
</evidence>
<evidence type="ECO:0000259" key="4">
    <source>
        <dbReference type="PROSITE" id="PS50987"/>
    </source>
</evidence>
<accession>A0A4R3NBK3</accession>
<dbReference type="InterPro" id="IPR051081">
    <property type="entry name" value="HTH_MetalResp_TranReg"/>
</dbReference>
<evidence type="ECO:0000256" key="3">
    <source>
        <dbReference type="ARBA" id="ARBA00023163"/>
    </source>
</evidence>
<dbReference type="Proteomes" id="UP000294650">
    <property type="component" value="Unassembled WGS sequence"/>
</dbReference>
<feature type="domain" description="HTH arsR-type" evidence="4">
    <location>
        <begin position="1"/>
        <end position="93"/>
    </location>
</feature>
<dbReference type="PRINTS" id="PR00778">
    <property type="entry name" value="HTHARSR"/>
</dbReference>
<dbReference type="CDD" id="cd00090">
    <property type="entry name" value="HTH_ARSR"/>
    <property type="match status" value="1"/>
</dbReference>
<dbReference type="GO" id="GO:0003700">
    <property type="term" value="F:DNA-binding transcription factor activity"/>
    <property type="evidence" value="ECO:0007669"/>
    <property type="project" value="InterPro"/>
</dbReference>
<dbReference type="PANTHER" id="PTHR33154">
    <property type="entry name" value="TRANSCRIPTIONAL REGULATOR, ARSR FAMILY"/>
    <property type="match status" value="1"/>
</dbReference>
<dbReference type="InterPro" id="IPR018656">
    <property type="entry name" value="DUF2087"/>
</dbReference>
<dbReference type="SUPFAM" id="SSF46785">
    <property type="entry name" value="Winged helix' DNA-binding domain"/>
    <property type="match status" value="1"/>
</dbReference>
<keyword evidence="3" id="KW-0804">Transcription</keyword>
<comment type="caution">
    <text evidence="5">The sequence shown here is derived from an EMBL/GenBank/DDBJ whole genome shotgun (WGS) entry which is preliminary data.</text>
</comment>
<dbReference type="NCBIfam" id="NF033788">
    <property type="entry name" value="HTH_metalloreg"/>
    <property type="match status" value="1"/>
</dbReference>
<dbReference type="EMBL" id="SMAN01000001">
    <property type="protein sequence ID" value="TCT26997.1"/>
    <property type="molecule type" value="Genomic_DNA"/>
</dbReference>
<keyword evidence="1" id="KW-0805">Transcription regulation</keyword>
<protein>
    <recommendedName>
        <fullName evidence="4">HTH arsR-type domain-containing protein</fullName>
    </recommendedName>
</protein>
<dbReference type="InterPro" id="IPR036388">
    <property type="entry name" value="WH-like_DNA-bd_sf"/>
</dbReference>
<evidence type="ECO:0000256" key="2">
    <source>
        <dbReference type="ARBA" id="ARBA00023125"/>
    </source>
</evidence>
<dbReference type="Pfam" id="PF01022">
    <property type="entry name" value="HTH_5"/>
    <property type="match status" value="1"/>
</dbReference>
<dbReference type="GO" id="GO:0003677">
    <property type="term" value="F:DNA binding"/>
    <property type="evidence" value="ECO:0007669"/>
    <property type="project" value="UniProtKB-KW"/>
</dbReference>
<evidence type="ECO:0000313" key="6">
    <source>
        <dbReference type="Proteomes" id="UP000294650"/>
    </source>
</evidence>
<evidence type="ECO:0000256" key="1">
    <source>
        <dbReference type="ARBA" id="ARBA00023015"/>
    </source>
</evidence>
<dbReference type="AlphaFoldDB" id="A0A4R3NBK3"/>
<dbReference type="Pfam" id="PF09860">
    <property type="entry name" value="DUF2087"/>
    <property type="match status" value="1"/>
</dbReference>
<keyword evidence="2" id="KW-0238">DNA-binding</keyword>
<dbReference type="PANTHER" id="PTHR33154:SF33">
    <property type="entry name" value="TRANSCRIPTIONAL REPRESSOR SDPR"/>
    <property type="match status" value="1"/>
</dbReference>